<accession>A0ABR6PX80</accession>
<organism evidence="1 2">
    <name type="scientific">Chryseobacterium sediminis</name>
    <dbReference type="NCBI Taxonomy" id="1679494"/>
    <lineage>
        <taxon>Bacteria</taxon>
        <taxon>Pseudomonadati</taxon>
        <taxon>Bacteroidota</taxon>
        <taxon>Flavobacteriia</taxon>
        <taxon>Flavobacteriales</taxon>
        <taxon>Weeksellaceae</taxon>
        <taxon>Chryseobacterium group</taxon>
        <taxon>Chryseobacterium</taxon>
    </lineage>
</organism>
<dbReference type="EMBL" id="JACHKS010000001">
    <property type="protein sequence ID" value="MBB6330329.1"/>
    <property type="molecule type" value="Genomic_DNA"/>
</dbReference>
<protein>
    <submittedName>
        <fullName evidence="1">Uncharacterized protein</fullName>
    </submittedName>
</protein>
<sequence length="48" mass="5685">MEDGWMDGWMDDTGHITDTTGQTFGLMDKVDPYLNQLLREWQKMYNSI</sequence>
<keyword evidence="2" id="KW-1185">Reference proteome</keyword>
<comment type="caution">
    <text evidence="1">The sequence shown here is derived from an EMBL/GenBank/DDBJ whole genome shotgun (WGS) entry which is preliminary data.</text>
</comment>
<dbReference type="Proteomes" id="UP000587367">
    <property type="component" value="Unassembled WGS sequence"/>
</dbReference>
<gene>
    <name evidence="1" type="ORF">HNP24_001279</name>
</gene>
<name>A0ABR6PX80_9FLAO</name>
<proteinExistence type="predicted"/>
<evidence type="ECO:0000313" key="2">
    <source>
        <dbReference type="Proteomes" id="UP000587367"/>
    </source>
</evidence>
<reference evidence="1 2" key="1">
    <citation type="submission" date="2020-08" db="EMBL/GenBank/DDBJ databases">
        <title>Functional genomics of gut bacteria from endangered species of beetles.</title>
        <authorList>
            <person name="Carlos-Shanley C."/>
        </authorList>
    </citation>
    <scope>NUCLEOTIDE SEQUENCE [LARGE SCALE GENOMIC DNA]</scope>
    <source>
        <strain evidence="1 2">S00068</strain>
    </source>
</reference>
<evidence type="ECO:0000313" key="1">
    <source>
        <dbReference type="EMBL" id="MBB6330329.1"/>
    </source>
</evidence>